<proteinExistence type="predicted"/>
<accession>A0AAV4MRI2</accession>
<sequence length="152" mass="16738">MLPTPPRGGVRGGRLPHNTPRNYDYDYDFYSYSGFPPPSGGGGGGYGDPPYYDDFYEVPPFEDYGYEYSYSTPPRAYPSSRAPPASQERMPPHSRGRVARSAPPRVSPVRSRGFPNRGRGAPRGSSRGNSKPANRGSKPRGSMAVDMYNHVM</sequence>
<feature type="region of interest" description="Disordered" evidence="1">
    <location>
        <begin position="67"/>
        <end position="152"/>
    </location>
</feature>
<protein>
    <submittedName>
        <fullName evidence="2">Uncharacterized protein</fullName>
    </submittedName>
</protein>
<evidence type="ECO:0000313" key="3">
    <source>
        <dbReference type="Proteomes" id="UP001054945"/>
    </source>
</evidence>
<feature type="compositionally biased region" description="Low complexity" evidence="1">
    <location>
        <begin position="68"/>
        <end position="86"/>
    </location>
</feature>
<name>A0AAV4MRI2_CAEEX</name>
<comment type="caution">
    <text evidence="2">The sequence shown here is derived from an EMBL/GenBank/DDBJ whole genome shotgun (WGS) entry which is preliminary data.</text>
</comment>
<organism evidence="2 3">
    <name type="scientific">Caerostris extrusa</name>
    <name type="common">Bark spider</name>
    <name type="synonym">Caerostris bankana</name>
    <dbReference type="NCBI Taxonomy" id="172846"/>
    <lineage>
        <taxon>Eukaryota</taxon>
        <taxon>Metazoa</taxon>
        <taxon>Ecdysozoa</taxon>
        <taxon>Arthropoda</taxon>
        <taxon>Chelicerata</taxon>
        <taxon>Arachnida</taxon>
        <taxon>Araneae</taxon>
        <taxon>Araneomorphae</taxon>
        <taxon>Entelegynae</taxon>
        <taxon>Araneoidea</taxon>
        <taxon>Araneidae</taxon>
        <taxon>Caerostris</taxon>
    </lineage>
</organism>
<keyword evidence="3" id="KW-1185">Reference proteome</keyword>
<gene>
    <name evidence="2" type="ORF">CEXT_647071</name>
</gene>
<evidence type="ECO:0000256" key="1">
    <source>
        <dbReference type="SAM" id="MobiDB-lite"/>
    </source>
</evidence>
<feature type="region of interest" description="Disordered" evidence="1">
    <location>
        <begin position="1"/>
        <end position="20"/>
    </location>
</feature>
<dbReference type="EMBL" id="BPLR01002467">
    <property type="protein sequence ID" value="GIX74036.1"/>
    <property type="molecule type" value="Genomic_DNA"/>
</dbReference>
<feature type="compositionally biased region" description="Low complexity" evidence="1">
    <location>
        <begin position="115"/>
        <end position="130"/>
    </location>
</feature>
<dbReference type="AlphaFoldDB" id="A0AAV4MRI2"/>
<dbReference type="Proteomes" id="UP001054945">
    <property type="component" value="Unassembled WGS sequence"/>
</dbReference>
<reference evidence="2 3" key="1">
    <citation type="submission" date="2021-06" db="EMBL/GenBank/DDBJ databases">
        <title>Caerostris extrusa draft genome.</title>
        <authorList>
            <person name="Kono N."/>
            <person name="Arakawa K."/>
        </authorList>
    </citation>
    <scope>NUCLEOTIDE SEQUENCE [LARGE SCALE GENOMIC DNA]</scope>
</reference>
<evidence type="ECO:0000313" key="2">
    <source>
        <dbReference type="EMBL" id="GIX74036.1"/>
    </source>
</evidence>